<dbReference type="Pfam" id="PF12833">
    <property type="entry name" value="HTH_18"/>
    <property type="match status" value="1"/>
</dbReference>
<dbReference type="InterPro" id="IPR013096">
    <property type="entry name" value="Cupin_2"/>
</dbReference>
<name>A0ABX3GZ78_9BACL</name>
<dbReference type="Proteomes" id="UP000187158">
    <property type="component" value="Unassembled WGS sequence"/>
</dbReference>
<evidence type="ECO:0000313" key="7">
    <source>
        <dbReference type="EMBL" id="OMD40325.1"/>
    </source>
</evidence>
<dbReference type="PRINTS" id="PR00032">
    <property type="entry name" value="HTHARAC"/>
</dbReference>
<proteinExistence type="predicted"/>
<feature type="domain" description="HTH araC/xylS-type" evidence="6">
    <location>
        <begin position="191"/>
        <end position="289"/>
    </location>
</feature>
<reference evidence="7 8" key="1">
    <citation type="submission" date="2016-11" db="EMBL/GenBank/DDBJ databases">
        <title>Paenibacillus species isolates.</title>
        <authorList>
            <person name="Beno S.M."/>
        </authorList>
    </citation>
    <scope>NUCLEOTIDE SEQUENCE [LARGE SCALE GENOMIC DNA]</scope>
    <source>
        <strain evidence="7 8">FSL H7-0433</strain>
    </source>
</reference>
<organism evidence="7 8">
    <name type="scientific">Paenibacillus odorifer</name>
    <dbReference type="NCBI Taxonomy" id="189426"/>
    <lineage>
        <taxon>Bacteria</taxon>
        <taxon>Bacillati</taxon>
        <taxon>Bacillota</taxon>
        <taxon>Bacilli</taxon>
        <taxon>Bacillales</taxon>
        <taxon>Paenibacillaceae</taxon>
        <taxon>Paenibacillus</taxon>
    </lineage>
</organism>
<dbReference type="PANTHER" id="PTHR46796">
    <property type="entry name" value="HTH-TYPE TRANSCRIPTIONAL ACTIVATOR RHAS-RELATED"/>
    <property type="match status" value="1"/>
</dbReference>
<keyword evidence="3" id="KW-0238">DNA-binding</keyword>
<dbReference type="SUPFAM" id="SSF51215">
    <property type="entry name" value="Regulatory protein AraC"/>
    <property type="match status" value="1"/>
</dbReference>
<evidence type="ECO:0000256" key="1">
    <source>
        <dbReference type="ARBA" id="ARBA00022490"/>
    </source>
</evidence>
<evidence type="ECO:0000313" key="8">
    <source>
        <dbReference type="Proteomes" id="UP000187158"/>
    </source>
</evidence>
<dbReference type="SMART" id="SM00342">
    <property type="entry name" value="HTH_ARAC"/>
    <property type="match status" value="1"/>
</dbReference>
<keyword evidence="8" id="KW-1185">Reference proteome</keyword>
<sequence length="293" mass="34649">MANHIKNERWVYVIEGENGNSARVKDLLLMGYDHFSKAMPLTNHVHEDAYEFVYVDQGVVDWEIGDETYHTNAQQVIHTSPGERHRAKFDYIGPSTIWWMIIRDPAQNKEWFGLQEEERQIFVNWMQNCPRIQLVSKDVVVYFKQLKQLLQNQSTVLLDFQLRHYVMEILLHLFHHSQLVVHSPNMHTYTQQLKDRLQQNPSARYSIEQLAKEFGLSESHFYRVFRETNGQSPIVCMERVRIDCASQMLKESKMSITDIAMELGFKTSQHFATVFKKMIGVTPKAWRKQNMQR</sequence>
<dbReference type="PROSITE" id="PS01124">
    <property type="entry name" value="HTH_ARAC_FAMILY_2"/>
    <property type="match status" value="1"/>
</dbReference>
<evidence type="ECO:0000256" key="2">
    <source>
        <dbReference type="ARBA" id="ARBA00023015"/>
    </source>
</evidence>
<dbReference type="EMBL" id="MPVP01000003">
    <property type="protein sequence ID" value="OMD40325.1"/>
    <property type="molecule type" value="Genomic_DNA"/>
</dbReference>
<dbReference type="InterPro" id="IPR050204">
    <property type="entry name" value="AraC_XylS_family_regulators"/>
</dbReference>
<comment type="caution">
    <text evidence="7">The sequence shown here is derived from an EMBL/GenBank/DDBJ whole genome shotgun (WGS) entry which is preliminary data.</text>
</comment>
<evidence type="ECO:0000259" key="6">
    <source>
        <dbReference type="PROSITE" id="PS01124"/>
    </source>
</evidence>
<dbReference type="Gene3D" id="2.60.120.10">
    <property type="entry name" value="Jelly Rolls"/>
    <property type="match status" value="1"/>
</dbReference>
<dbReference type="Gene3D" id="1.10.10.60">
    <property type="entry name" value="Homeodomain-like"/>
    <property type="match status" value="2"/>
</dbReference>
<dbReference type="InterPro" id="IPR020449">
    <property type="entry name" value="Tscrpt_reg_AraC-type_HTH"/>
</dbReference>
<dbReference type="InterPro" id="IPR037923">
    <property type="entry name" value="HTH-like"/>
</dbReference>
<keyword evidence="5" id="KW-0804">Transcription</keyword>
<keyword evidence="2" id="KW-0805">Transcription regulation</keyword>
<dbReference type="RefSeq" id="WP_076217697.1">
    <property type="nucleotide sequence ID" value="NZ_MPVM01000001.1"/>
</dbReference>
<accession>A0ABX3GZ78</accession>
<keyword evidence="1" id="KW-0963">Cytoplasm</keyword>
<dbReference type="PANTHER" id="PTHR46796:SF13">
    <property type="entry name" value="HTH-TYPE TRANSCRIPTIONAL ACTIVATOR RHAS"/>
    <property type="match status" value="1"/>
</dbReference>
<dbReference type="Pfam" id="PF07883">
    <property type="entry name" value="Cupin_2"/>
    <property type="match status" value="1"/>
</dbReference>
<dbReference type="PROSITE" id="PS00041">
    <property type="entry name" value="HTH_ARAC_FAMILY_1"/>
    <property type="match status" value="1"/>
</dbReference>
<evidence type="ECO:0000256" key="5">
    <source>
        <dbReference type="ARBA" id="ARBA00023163"/>
    </source>
</evidence>
<dbReference type="InterPro" id="IPR018060">
    <property type="entry name" value="HTH_AraC"/>
</dbReference>
<evidence type="ECO:0000256" key="4">
    <source>
        <dbReference type="ARBA" id="ARBA00023159"/>
    </source>
</evidence>
<protein>
    <recommendedName>
        <fullName evidence="6">HTH araC/xylS-type domain-containing protein</fullName>
    </recommendedName>
</protein>
<dbReference type="SUPFAM" id="SSF46689">
    <property type="entry name" value="Homeodomain-like"/>
    <property type="match status" value="2"/>
</dbReference>
<dbReference type="InterPro" id="IPR018062">
    <property type="entry name" value="HTH_AraC-typ_CS"/>
</dbReference>
<evidence type="ECO:0000256" key="3">
    <source>
        <dbReference type="ARBA" id="ARBA00023125"/>
    </source>
</evidence>
<dbReference type="InterPro" id="IPR014710">
    <property type="entry name" value="RmlC-like_jellyroll"/>
</dbReference>
<keyword evidence="4" id="KW-0010">Activator</keyword>
<gene>
    <name evidence="7" type="ORF">BSO21_01385</name>
</gene>
<dbReference type="InterPro" id="IPR009057">
    <property type="entry name" value="Homeodomain-like_sf"/>
</dbReference>